<evidence type="ECO:0000313" key="3">
    <source>
        <dbReference type="WBParaSite" id="Hba_07215"/>
    </source>
</evidence>
<sequence length="119" mass="13567">MDKRVGEVNPSAKSFRSSSLPYPYTSFITAFYDLALNEEDCSYCCFTIIALSIAFCSAVITFLVANYMYTGIPCHDDTTPFQLPDETTFILFQIILPLRHSNMINHKVQIYFTSIICLH</sequence>
<protein>
    <submittedName>
        <fullName evidence="3">Ovule protein</fullName>
    </submittedName>
</protein>
<dbReference type="AlphaFoldDB" id="A0A1I7WPZ1"/>
<reference evidence="3" key="1">
    <citation type="submission" date="2016-11" db="UniProtKB">
        <authorList>
            <consortium name="WormBaseParasite"/>
        </authorList>
    </citation>
    <scope>IDENTIFICATION</scope>
</reference>
<keyword evidence="2" id="KW-1185">Reference proteome</keyword>
<organism evidence="2 3">
    <name type="scientific">Heterorhabditis bacteriophora</name>
    <name type="common">Entomopathogenic nematode worm</name>
    <dbReference type="NCBI Taxonomy" id="37862"/>
    <lineage>
        <taxon>Eukaryota</taxon>
        <taxon>Metazoa</taxon>
        <taxon>Ecdysozoa</taxon>
        <taxon>Nematoda</taxon>
        <taxon>Chromadorea</taxon>
        <taxon>Rhabditida</taxon>
        <taxon>Rhabditina</taxon>
        <taxon>Rhabditomorpha</taxon>
        <taxon>Strongyloidea</taxon>
        <taxon>Heterorhabditidae</taxon>
        <taxon>Heterorhabditis</taxon>
    </lineage>
</organism>
<keyword evidence="1" id="KW-0472">Membrane</keyword>
<keyword evidence="1" id="KW-1133">Transmembrane helix</keyword>
<feature type="transmembrane region" description="Helical" evidence="1">
    <location>
        <begin position="43"/>
        <end position="69"/>
    </location>
</feature>
<name>A0A1I7WPZ1_HETBA</name>
<proteinExistence type="predicted"/>
<dbReference type="Proteomes" id="UP000095283">
    <property type="component" value="Unplaced"/>
</dbReference>
<dbReference type="WBParaSite" id="Hba_07215">
    <property type="protein sequence ID" value="Hba_07215"/>
    <property type="gene ID" value="Hba_07215"/>
</dbReference>
<evidence type="ECO:0000313" key="2">
    <source>
        <dbReference type="Proteomes" id="UP000095283"/>
    </source>
</evidence>
<evidence type="ECO:0000256" key="1">
    <source>
        <dbReference type="SAM" id="Phobius"/>
    </source>
</evidence>
<accession>A0A1I7WPZ1</accession>
<keyword evidence="1" id="KW-0812">Transmembrane</keyword>